<keyword evidence="8 14" id="KW-0675">Receptor</keyword>
<dbReference type="AlphaFoldDB" id="A0A518EXU4"/>
<organism evidence="14 15">
    <name type="scientific">Saltatorellus ferox</name>
    <dbReference type="NCBI Taxonomy" id="2528018"/>
    <lineage>
        <taxon>Bacteria</taxon>
        <taxon>Pseudomonadati</taxon>
        <taxon>Planctomycetota</taxon>
        <taxon>Planctomycetia</taxon>
        <taxon>Planctomycetia incertae sedis</taxon>
        <taxon>Saltatorellus</taxon>
    </lineage>
</organism>
<keyword evidence="5" id="KW-0732">Signal</keyword>
<evidence type="ECO:0000256" key="3">
    <source>
        <dbReference type="ARBA" id="ARBA00022452"/>
    </source>
</evidence>
<dbReference type="InterPro" id="IPR012910">
    <property type="entry name" value="Plug_dom"/>
</dbReference>
<feature type="domain" description="TonB-dependent receptor plug" evidence="13">
    <location>
        <begin position="126"/>
        <end position="230"/>
    </location>
</feature>
<dbReference type="InterPro" id="IPR010917">
    <property type="entry name" value="TonB_rcpt_CS"/>
</dbReference>
<accession>A0A518EXU4</accession>
<keyword evidence="3 10" id="KW-1134">Transmembrane beta strand</keyword>
<dbReference type="GO" id="GO:0044718">
    <property type="term" value="P:siderophore transmembrane transport"/>
    <property type="evidence" value="ECO:0007669"/>
    <property type="project" value="TreeGrafter"/>
</dbReference>
<comment type="subcellular location">
    <subcellularLocation>
        <location evidence="1 10">Cell outer membrane</location>
        <topology evidence="1 10">Multi-pass membrane protein</topology>
    </subcellularLocation>
</comment>
<evidence type="ECO:0000256" key="8">
    <source>
        <dbReference type="ARBA" id="ARBA00023170"/>
    </source>
</evidence>
<dbReference type="SUPFAM" id="SSF56935">
    <property type="entry name" value="Porins"/>
    <property type="match status" value="1"/>
</dbReference>
<sequence>MNSAGLLNRRRQVPFESAARARRLPLLRPVLALFHPPSVSEFSVAIPSGPRANLFLTRSGLRSGALATCLSLGALTTPSWAALQVEDPSDKNSAKAVRESKEPGETVALDLDTLVVTPTLRPATILDVPFTVDRITEERLSTFRTFPEALRDVPGVLTQSTGVAQGSPYIRGFTGFRTLLLIDGIRVNNSVFRDGPNQYAGTIDPLGLQAVEVVKGPSSVLYGSDAIGGTMQALTKSPTIWDRPVGGEIYMRAADAANYVITRAELGGVIGSDTAWHLGGTIKDFGNTEAGYPSGELPNTSYDEWDGDFKLEHRLDPLSKLTFAVNRVEIDDAPRTHRTVDAVPFNGSSVGSDLRHDFDQTRTLAYLRLDTAAAASGDWETQSTLSYHRQEELRQRERSGGRFDDSGFDVGTIGLQLRASRDTSFGALTVGAEWYRDSVDSFLDRFGDQTPADGIQGPVADDATYDLGGLFAETAWDLASHTTLTAGARATYAAADANEVRDPVTDSQVSIDEDWAALTGSLRFETRLIDDGKRTVALFGGVSQGFRAPNLSDLSRFDAARTDEFEIPSPGLDPERYLAYEIGLKHESKDLSLQFSTFLTEGDDIIQRFPTGQVNADGDVEITKENVGSSTIGGAEIGAAYRFAPEWTVFGNAAFLDGQEETRAGLGEPVIEAVPTRLMPFMSQLGFRFVPDGTPWIFEARWLHSNKADRLSPGDLRDDSRIPPGGTPGYEVFDLFASYRFSEAFRMTFSIENLLDEDYRVHGSGQNQPGRNAVVSARWSF</sequence>
<proteinExistence type="inferred from homology"/>
<keyword evidence="7 10" id="KW-0472">Membrane</keyword>
<evidence type="ECO:0000256" key="4">
    <source>
        <dbReference type="ARBA" id="ARBA00022692"/>
    </source>
</evidence>
<evidence type="ECO:0000256" key="9">
    <source>
        <dbReference type="ARBA" id="ARBA00023237"/>
    </source>
</evidence>
<evidence type="ECO:0000256" key="6">
    <source>
        <dbReference type="ARBA" id="ARBA00023077"/>
    </source>
</evidence>
<evidence type="ECO:0000259" key="12">
    <source>
        <dbReference type="Pfam" id="PF00593"/>
    </source>
</evidence>
<keyword evidence="9 10" id="KW-0998">Cell outer membrane</keyword>
<dbReference type="PANTHER" id="PTHR30069">
    <property type="entry name" value="TONB-DEPENDENT OUTER MEMBRANE RECEPTOR"/>
    <property type="match status" value="1"/>
</dbReference>
<keyword evidence="15" id="KW-1185">Reference proteome</keyword>
<evidence type="ECO:0000256" key="7">
    <source>
        <dbReference type="ARBA" id="ARBA00023136"/>
    </source>
</evidence>
<dbReference type="Gene3D" id="2.170.130.10">
    <property type="entry name" value="TonB-dependent receptor, plug domain"/>
    <property type="match status" value="1"/>
</dbReference>
<evidence type="ECO:0000256" key="5">
    <source>
        <dbReference type="ARBA" id="ARBA00022729"/>
    </source>
</evidence>
<evidence type="ECO:0000259" key="13">
    <source>
        <dbReference type="Pfam" id="PF07715"/>
    </source>
</evidence>
<comment type="similarity">
    <text evidence="10 11">Belongs to the TonB-dependent receptor family.</text>
</comment>
<evidence type="ECO:0000256" key="10">
    <source>
        <dbReference type="PROSITE-ProRule" id="PRU01360"/>
    </source>
</evidence>
<evidence type="ECO:0000313" key="14">
    <source>
        <dbReference type="EMBL" id="QDV08915.1"/>
    </source>
</evidence>
<feature type="domain" description="TonB-dependent receptor-like beta-barrel" evidence="12">
    <location>
        <begin position="346"/>
        <end position="754"/>
    </location>
</feature>
<dbReference type="PROSITE" id="PS52016">
    <property type="entry name" value="TONB_DEPENDENT_REC_3"/>
    <property type="match status" value="1"/>
</dbReference>
<dbReference type="InterPro" id="IPR039426">
    <property type="entry name" value="TonB-dep_rcpt-like"/>
</dbReference>
<dbReference type="InterPro" id="IPR036942">
    <property type="entry name" value="Beta-barrel_TonB_sf"/>
</dbReference>
<dbReference type="GO" id="GO:0015344">
    <property type="term" value="F:siderophore uptake transmembrane transporter activity"/>
    <property type="evidence" value="ECO:0007669"/>
    <property type="project" value="TreeGrafter"/>
</dbReference>
<keyword evidence="2 10" id="KW-0813">Transport</keyword>
<dbReference type="Gene3D" id="2.40.170.20">
    <property type="entry name" value="TonB-dependent receptor, beta-barrel domain"/>
    <property type="match status" value="1"/>
</dbReference>
<evidence type="ECO:0000256" key="1">
    <source>
        <dbReference type="ARBA" id="ARBA00004571"/>
    </source>
</evidence>
<dbReference type="Pfam" id="PF07715">
    <property type="entry name" value="Plug"/>
    <property type="match status" value="1"/>
</dbReference>
<keyword evidence="4 10" id="KW-0812">Transmembrane</keyword>
<dbReference type="EMBL" id="CP036434">
    <property type="protein sequence ID" value="QDV08915.1"/>
    <property type="molecule type" value="Genomic_DNA"/>
</dbReference>
<name>A0A518EXU4_9BACT</name>
<dbReference type="Pfam" id="PF00593">
    <property type="entry name" value="TonB_dep_Rec_b-barrel"/>
    <property type="match status" value="1"/>
</dbReference>
<dbReference type="InterPro" id="IPR000531">
    <property type="entry name" value="Beta-barrel_TonB"/>
</dbReference>
<reference evidence="14 15" key="1">
    <citation type="submission" date="2019-02" db="EMBL/GenBank/DDBJ databases">
        <title>Deep-cultivation of Planctomycetes and their phenomic and genomic characterization uncovers novel biology.</title>
        <authorList>
            <person name="Wiegand S."/>
            <person name="Jogler M."/>
            <person name="Boedeker C."/>
            <person name="Pinto D."/>
            <person name="Vollmers J."/>
            <person name="Rivas-Marin E."/>
            <person name="Kohn T."/>
            <person name="Peeters S.H."/>
            <person name="Heuer A."/>
            <person name="Rast P."/>
            <person name="Oberbeckmann S."/>
            <person name="Bunk B."/>
            <person name="Jeske O."/>
            <person name="Meyerdierks A."/>
            <person name="Storesund J.E."/>
            <person name="Kallscheuer N."/>
            <person name="Luecker S."/>
            <person name="Lage O.M."/>
            <person name="Pohl T."/>
            <person name="Merkel B.J."/>
            <person name="Hornburger P."/>
            <person name="Mueller R.-W."/>
            <person name="Bruemmer F."/>
            <person name="Labrenz M."/>
            <person name="Spormann A.M."/>
            <person name="Op den Camp H."/>
            <person name="Overmann J."/>
            <person name="Amann R."/>
            <person name="Jetten M.S.M."/>
            <person name="Mascher T."/>
            <person name="Medema M.H."/>
            <person name="Devos D.P."/>
            <person name="Kaster A.-K."/>
            <person name="Ovreas L."/>
            <person name="Rohde M."/>
            <person name="Galperin M.Y."/>
            <person name="Jogler C."/>
        </authorList>
    </citation>
    <scope>NUCLEOTIDE SEQUENCE [LARGE SCALE GENOMIC DNA]</scope>
    <source>
        <strain evidence="14 15">Poly30</strain>
    </source>
</reference>
<dbReference type="PROSITE" id="PS01156">
    <property type="entry name" value="TONB_DEPENDENT_REC_2"/>
    <property type="match status" value="1"/>
</dbReference>
<dbReference type="GO" id="GO:0009279">
    <property type="term" value="C:cell outer membrane"/>
    <property type="evidence" value="ECO:0007669"/>
    <property type="project" value="UniProtKB-SubCell"/>
</dbReference>
<dbReference type="Proteomes" id="UP000320390">
    <property type="component" value="Chromosome"/>
</dbReference>
<evidence type="ECO:0000256" key="11">
    <source>
        <dbReference type="RuleBase" id="RU003357"/>
    </source>
</evidence>
<dbReference type="OrthoDB" id="101167at2"/>
<evidence type="ECO:0000313" key="15">
    <source>
        <dbReference type="Proteomes" id="UP000320390"/>
    </source>
</evidence>
<protein>
    <submittedName>
        <fullName evidence="14">Colicin I receptor</fullName>
    </submittedName>
</protein>
<keyword evidence="6 11" id="KW-0798">TonB box</keyword>
<dbReference type="InterPro" id="IPR037066">
    <property type="entry name" value="Plug_dom_sf"/>
</dbReference>
<evidence type="ECO:0000256" key="2">
    <source>
        <dbReference type="ARBA" id="ARBA00022448"/>
    </source>
</evidence>
<gene>
    <name evidence="14" type="primary">cirA_2</name>
    <name evidence="14" type="ORF">Poly30_44700</name>
</gene>
<dbReference type="PANTHER" id="PTHR30069:SF29">
    <property type="entry name" value="HEMOGLOBIN AND HEMOGLOBIN-HAPTOGLOBIN-BINDING PROTEIN 1-RELATED"/>
    <property type="match status" value="1"/>
</dbReference>